<dbReference type="GO" id="GO:0046654">
    <property type="term" value="P:tetrahydrofolate biosynthetic process"/>
    <property type="evidence" value="ECO:0007669"/>
    <property type="project" value="UniProtKB-UniPathway"/>
</dbReference>
<comment type="pathway">
    <text evidence="1">Cofactor biosynthesis; tetrahydrofolate biosynthesis; 5,6,7,8-tetrahydrofolate from 7,8-dihydrofolate: step 1/1.</text>
</comment>
<dbReference type="InterPro" id="IPR001796">
    <property type="entry name" value="DHFR_dom"/>
</dbReference>
<dbReference type="PANTHER" id="PTHR48069">
    <property type="entry name" value="DIHYDROFOLATE REDUCTASE"/>
    <property type="match status" value="1"/>
</dbReference>
<dbReference type="InterPro" id="IPR012259">
    <property type="entry name" value="DHFR"/>
</dbReference>
<evidence type="ECO:0000256" key="1">
    <source>
        <dbReference type="ARBA" id="ARBA00004903"/>
    </source>
</evidence>
<gene>
    <name evidence="8" type="ORF">SAMN02745199_1545</name>
</gene>
<evidence type="ECO:0000256" key="5">
    <source>
        <dbReference type="ARBA" id="ARBA00022857"/>
    </source>
</evidence>
<feature type="domain" description="DHFR" evidence="7">
    <location>
        <begin position="2"/>
        <end position="163"/>
    </location>
</feature>
<reference evidence="9" key="1">
    <citation type="submission" date="2016-11" db="EMBL/GenBank/DDBJ databases">
        <authorList>
            <person name="Varghese N."/>
            <person name="Submissions S."/>
        </authorList>
    </citation>
    <scope>NUCLEOTIDE SEQUENCE [LARGE SCALE GENOMIC DNA]</scope>
    <source>
        <strain evidence="9">DSM 15807</strain>
    </source>
</reference>
<dbReference type="PANTHER" id="PTHR48069:SF3">
    <property type="entry name" value="DIHYDROFOLATE REDUCTASE"/>
    <property type="match status" value="1"/>
</dbReference>
<organism evidence="8 9">
    <name type="scientific">Thermosipho atlanticus DSM 15807</name>
    <dbReference type="NCBI Taxonomy" id="1123380"/>
    <lineage>
        <taxon>Bacteria</taxon>
        <taxon>Thermotogati</taxon>
        <taxon>Thermotogota</taxon>
        <taxon>Thermotogae</taxon>
        <taxon>Thermotogales</taxon>
        <taxon>Fervidobacteriaceae</taxon>
        <taxon>Thermosipho</taxon>
    </lineage>
</organism>
<evidence type="ECO:0000256" key="6">
    <source>
        <dbReference type="ARBA" id="ARBA00023002"/>
    </source>
</evidence>
<dbReference type="UniPathway" id="UPA00077">
    <property type="reaction ID" value="UER00158"/>
</dbReference>
<protein>
    <recommendedName>
        <fullName evidence="3">dihydrofolate reductase</fullName>
        <ecNumber evidence="3">1.5.1.3</ecNumber>
    </recommendedName>
</protein>
<evidence type="ECO:0000256" key="3">
    <source>
        <dbReference type="ARBA" id="ARBA00012856"/>
    </source>
</evidence>
<dbReference type="CDD" id="cd00209">
    <property type="entry name" value="DHFR"/>
    <property type="match status" value="1"/>
</dbReference>
<dbReference type="AlphaFoldDB" id="A0A1M5TZ49"/>
<dbReference type="EMBL" id="FQXN01000007">
    <property type="protein sequence ID" value="SHH56105.1"/>
    <property type="molecule type" value="Genomic_DNA"/>
</dbReference>
<evidence type="ECO:0000256" key="4">
    <source>
        <dbReference type="ARBA" id="ARBA00022563"/>
    </source>
</evidence>
<keyword evidence="6" id="KW-0560">Oxidoreductase</keyword>
<dbReference type="GO" id="GO:0006730">
    <property type="term" value="P:one-carbon metabolic process"/>
    <property type="evidence" value="ECO:0007669"/>
    <property type="project" value="UniProtKB-KW"/>
</dbReference>
<sequence>MHLSMVIVTDMFGGMFVEEFDSLDWGSKEDKNHFKDLTTKIGTVIMGRKTFESIGRPLPNRLNIVLTHKNYRNSDNVIFLRGTPENIINQILDMKITEAAIIGGKKVFEDFLPFVDKIFITLEPIILKNSHKLNPSLFLNFKLVTTNVLNENGTIVLEYKKIQ</sequence>
<evidence type="ECO:0000313" key="9">
    <source>
        <dbReference type="Proteomes" id="UP000242592"/>
    </source>
</evidence>
<dbReference type="SUPFAM" id="SSF53597">
    <property type="entry name" value="Dihydrofolate reductase-like"/>
    <property type="match status" value="1"/>
</dbReference>
<dbReference type="EC" id="1.5.1.3" evidence="3"/>
<dbReference type="Pfam" id="PF00186">
    <property type="entry name" value="DHFR_1"/>
    <property type="match status" value="1"/>
</dbReference>
<dbReference type="Proteomes" id="UP000242592">
    <property type="component" value="Unassembled WGS sequence"/>
</dbReference>
<comment type="similarity">
    <text evidence="2">Belongs to the dihydrofolate reductase family.</text>
</comment>
<accession>A0A1M5TZ49</accession>
<dbReference type="GO" id="GO:0005829">
    <property type="term" value="C:cytosol"/>
    <property type="evidence" value="ECO:0007669"/>
    <property type="project" value="TreeGrafter"/>
</dbReference>
<keyword evidence="9" id="KW-1185">Reference proteome</keyword>
<dbReference type="STRING" id="1123380.SAMN02745199_1545"/>
<proteinExistence type="inferred from homology"/>
<dbReference type="GO" id="GO:0046655">
    <property type="term" value="P:folic acid metabolic process"/>
    <property type="evidence" value="ECO:0007669"/>
    <property type="project" value="TreeGrafter"/>
</dbReference>
<dbReference type="RefSeq" id="WP_073073808.1">
    <property type="nucleotide sequence ID" value="NZ_FQXN01000007.1"/>
</dbReference>
<dbReference type="PROSITE" id="PS51330">
    <property type="entry name" value="DHFR_2"/>
    <property type="match status" value="1"/>
</dbReference>
<dbReference type="GO" id="GO:0046452">
    <property type="term" value="P:dihydrofolate metabolic process"/>
    <property type="evidence" value="ECO:0007669"/>
    <property type="project" value="TreeGrafter"/>
</dbReference>
<dbReference type="PRINTS" id="PR00070">
    <property type="entry name" value="DHFR"/>
</dbReference>
<evidence type="ECO:0000259" key="7">
    <source>
        <dbReference type="PROSITE" id="PS51330"/>
    </source>
</evidence>
<dbReference type="GO" id="GO:0050661">
    <property type="term" value="F:NADP binding"/>
    <property type="evidence" value="ECO:0007669"/>
    <property type="project" value="InterPro"/>
</dbReference>
<evidence type="ECO:0000256" key="2">
    <source>
        <dbReference type="ARBA" id="ARBA00009539"/>
    </source>
</evidence>
<evidence type="ECO:0000313" key="8">
    <source>
        <dbReference type="EMBL" id="SHH56105.1"/>
    </source>
</evidence>
<dbReference type="GO" id="GO:0004146">
    <property type="term" value="F:dihydrofolate reductase activity"/>
    <property type="evidence" value="ECO:0007669"/>
    <property type="project" value="UniProtKB-EC"/>
</dbReference>
<keyword evidence="5" id="KW-0521">NADP</keyword>
<keyword evidence="4" id="KW-0554">One-carbon metabolism</keyword>
<dbReference type="InterPro" id="IPR024072">
    <property type="entry name" value="DHFR-like_dom_sf"/>
</dbReference>
<name>A0A1M5TZ49_9BACT</name>
<dbReference type="OrthoDB" id="9804315at2"/>
<dbReference type="Gene3D" id="3.40.430.10">
    <property type="entry name" value="Dihydrofolate Reductase, subunit A"/>
    <property type="match status" value="1"/>
</dbReference>